<name>A0A259TXB8_9BACT</name>
<accession>A0A259TXB8</accession>
<gene>
    <name evidence="2" type="ORF">BSZ36_05115</name>
</gene>
<protein>
    <submittedName>
        <fullName evidence="2">Uncharacterized protein</fullName>
    </submittedName>
</protein>
<dbReference type="Proteomes" id="UP000216446">
    <property type="component" value="Unassembled WGS sequence"/>
</dbReference>
<dbReference type="AlphaFoldDB" id="A0A259TXB8"/>
<sequence length="136" mass="15663">MARRFKQPKPQRGAHVQAPSVPEDYDKESPAFCLRHLQKGYHLDDCSPEDKASFAMAQVTRSKLSWKQLRSAHRHGLGSEKITHDSINAGIPEQITEDVTLLAFRFSGKKPMVGYREREIFRVVWLDHDFSLYDHG</sequence>
<feature type="region of interest" description="Disordered" evidence="1">
    <location>
        <begin position="1"/>
        <end position="25"/>
    </location>
</feature>
<proteinExistence type="predicted"/>
<evidence type="ECO:0000313" key="2">
    <source>
        <dbReference type="EMBL" id="OZC02409.1"/>
    </source>
</evidence>
<evidence type="ECO:0000256" key="1">
    <source>
        <dbReference type="SAM" id="MobiDB-lite"/>
    </source>
</evidence>
<evidence type="ECO:0000313" key="3">
    <source>
        <dbReference type="Proteomes" id="UP000216446"/>
    </source>
</evidence>
<reference evidence="2 3" key="1">
    <citation type="submission" date="2016-11" db="EMBL/GenBank/DDBJ databases">
        <title>Study of marine rhodopsin-containing bacteria.</title>
        <authorList>
            <person name="Yoshizawa S."/>
            <person name="Kumagai Y."/>
            <person name="Kogure K."/>
        </authorList>
    </citation>
    <scope>NUCLEOTIDE SEQUENCE [LARGE SCALE GENOMIC DNA]</scope>
    <source>
        <strain evidence="2 3">SG-29</strain>
    </source>
</reference>
<dbReference type="EMBL" id="MQWB01000001">
    <property type="protein sequence ID" value="OZC02409.1"/>
    <property type="molecule type" value="Genomic_DNA"/>
</dbReference>
<organism evidence="2 3">
    <name type="scientific">Rubricoccus marinus</name>
    <dbReference type="NCBI Taxonomy" id="716817"/>
    <lineage>
        <taxon>Bacteria</taxon>
        <taxon>Pseudomonadati</taxon>
        <taxon>Rhodothermota</taxon>
        <taxon>Rhodothermia</taxon>
        <taxon>Rhodothermales</taxon>
        <taxon>Rubricoccaceae</taxon>
        <taxon>Rubricoccus</taxon>
    </lineage>
</organism>
<comment type="caution">
    <text evidence="2">The sequence shown here is derived from an EMBL/GenBank/DDBJ whole genome shotgun (WGS) entry which is preliminary data.</text>
</comment>
<keyword evidence="3" id="KW-1185">Reference proteome</keyword>
<dbReference type="InParanoid" id="A0A259TXB8"/>